<evidence type="ECO:0000313" key="6">
    <source>
        <dbReference type="Proteomes" id="UP000747542"/>
    </source>
</evidence>
<feature type="domain" description="CENP-V/GFA" evidence="4">
    <location>
        <begin position="1"/>
        <end position="83"/>
    </location>
</feature>
<dbReference type="PANTHER" id="PTHR28620:SF1">
    <property type="entry name" value="CENP-V_GFA DOMAIN-CONTAINING PROTEIN"/>
    <property type="match status" value="1"/>
</dbReference>
<reference evidence="5" key="1">
    <citation type="journal article" date="2021" name="Sci. Adv.">
        <title>The American lobster genome reveals insights on longevity, neural, and immune adaptations.</title>
        <authorList>
            <person name="Polinski J.M."/>
            <person name="Zimin A.V."/>
            <person name="Clark K.F."/>
            <person name="Kohn A.B."/>
            <person name="Sadowski N."/>
            <person name="Timp W."/>
            <person name="Ptitsyn A."/>
            <person name="Khanna P."/>
            <person name="Romanova D.Y."/>
            <person name="Williams P."/>
            <person name="Greenwood S.J."/>
            <person name="Moroz L.L."/>
            <person name="Walt D.R."/>
            <person name="Bodnar A.G."/>
        </authorList>
    </citation>
    <scope>NUCLEOTIDE SEQUENCE</scope>
    <source>
        <strain evidence="5">GMGI-L3</strain>
    </source>
</reference>
<sequence length="83" mass="9310">MTSCSLCVKKQNKHFIVPFSQFKLLKGHDSLTTYSFNTHAAKHNFCSTCGVQPFFIPSTDQSGYGKSRVMTPTVDVYCVVRVL</sequence>
<comment type="similarity">
    <text evidence="1">Belongs to the Gfa family.</text>
</comment>
<evidence type="ECO:0000259" key="4">
    <source>
        <dbReference type="PROSITE" id="PS51891"/>
    </source>
</evidence>
<dbReference type="PROSITE" id="PS51891">
    <property type="entry name" value="CENP_V_GFA"/>
    <property type="match status" value="1"/>
</dbReference>
<proteinExistence type="inferred from homology"/>
<dbReference type="Gene3D" id="2.170.150.70">
    <property type="match status" value="1"/>
</dbReference>
<keyword evidence="6" id="KW-1185">Reference proteome</keyword>
<dbReference type="Proteomes" id="UP000747542">
    <property type="component" value="Unassembled WGS sequence"/>
</dbReference>
<dbReference type="SUPFAM" id="SSF51316">
    <property type="entry name" value="Mss4-like"/>
    <property type="match status" value="1"/>
</dbReference>
<dbReference type="GO" id="GO:0046872">
    <property type="term" value="F:metal ion binding"/>
    <property type="evidence" value="ECO:0007669"/>
    <property type="project" value="UniProtKB-KW"/>
</dbReference>
<protein>
    <submittedName>
        <fullName evidence="5">Centromere protein V-like 2</fullName>
    </submittedName>
</protein>
<dbReference type="InterPro" id="IPR006913">
    <property type="entry name" value="CENP-V/GFA"/>
</dbReference>
<dbReference type="GO" id="GO:0016846">
    <property type="term" value="F:carbon-sulfur lyase activity"/>
    <property type="evidence" value="ECO:0007669"/>
    <property type="project" value="InterPro"/>
</dbReference>
<dbReference type="InterPro" id="IPR052355">
    <property type="entry name" value="CENP-V-like"/>
</dbReference>
<dbReference type="PANTHER" id="PTHR28620">
    <property type="entry name" value="CENTROMERE PROTEIN V"/>
    <property type="match status" value="1"/>
</dbReference>
<dbReference type="InterPro" id="IPR011057">
    <property type="entry name" value="Mss4-like_sf"/>
</dbReference>
<accession>A0A8J5JPS0</accession>
<dbReference type="EMBL" id="JAHLQT010038254">
    <property type="protein sequence ID" value="KAG7156999.1"/>
    <property type="molecule type" value="Genomic_DNA"/>
</dbReference>
<evidence type="ECO:0000256" key="1">
    <source>
        <dbReference type="ARBA" id="ARBA00005495"/>
    </source>
</evidence>
<gene>
    <name evidence="5" type="primary">Cenpv-L2</name>
    <name evidence="5" type="ORF">Hamer_G020280</name>
</gene>
<evidence type="ECO:0000256" key="3">
    <source>
        <dbReference type="ARBA" id="ARBA00022833"/>
    </source>
</evidence>
<evidence type="ECO:0000256" key="2">
    <source>
        <dbReference type="ARBA" id="ARBA00022723"/>
    </source>
</evidence>
<keyword evidence="2" id="KW-0479">Metal-binding</keyword>
<comment type="caution">
    <text evidence="5">The sequence shown here is derived from an EMBL/GenBank/DDBJ whole genome shotgun (WGS) entry which is preliminary data.</text>
</comment>
<evidence type="ECO:0000313" key="5">
    <source>
        <dbReference type="EMBL" id="KAG7156999.1"/>
    </source>
</evidence>
<name>A0A8J5JPS0_HOMAM</name>
<keyword evidence="3" id="KW-0862">Zinc</keyword>
<organism evidence="5 6">
    <name type="scientific">Homarus americanus</name>
    <name type="common">American lobster</name>
    <dbReference type="NCBI Taxonomy" id="6706"/>
    <lineage>
        <taxon>Eukaryota</taxon>
        <taxon>Metazoa</taxon>
        <taxon>Ecdysozoa</taxon>
        <taxon>Arthropoda</taxon>
        <taxon>Crustacea</taxon>
        <taxon>Multicrustacea</taxon>
        <taxon>Malacostraca</taxon>
        <taxon>Eumalacostraca</taxon>
        <taxon>Eucarida</taxon>
        <taxon>Decapoda</taxon>
        <taxon>Pleocyemata</taxon>
        <taxon>Astacidea</taxon>
        <taxon>Nephropoidea</taxon>
        <taxon>Nephropidae</taxon>
        <taxon>Homarus</taxon>
    </lineage>
</organism>
<dbReference type="AlphaFoldDB" id="A0A8J5JPS0"/>